<dbReference type="AlphaFoldDB" id="A0A9P3GS72"/>
<evidence type="ECO:0000313" key="1">
    <source>
        <dbReference type="EMBL" id="GJF00923.1"/>
    </source>
</evidence>
<dbReference type="Proteomes" id="UP000703269">
    <property type="component" value="Unassembled WGS sequence"/>
</dbReference>
<organism evidence="1 2">
    <name type="scientific">Phanerochaete sordida</name>
    <dbReference type="NCBI Taxonomy" id="48140"/>
    <lineage>
        <taxon>Eukaryota</taxon>
        <taxon>Fungi</taxon>
        <taxon>Dikarya</taxon>
        <taxon>Basidiomycota</taxon>
        <taxon>Agaricomycotina</taxon>
        <taxon>Agaricomycetes</taxon>
        <taxon>Polyporales</taxon>
        <taxon>Phanerochaetaceae</taxon>
        <taxon>Phanerochaete</taxon>
    </lineage>
</organism>
<accession>A0A9P3GS72</accession>
<comment type="caution">
    <text evidence="1">The sequence shown here is derived from an EMBL/GenBank/DDBJ whole genome shotgun (WGS) entry which is preliminary data.</text>
</comment>
<gene>
    <name evidence="1" type="ORF">PsYK624_172270</name>
</gene>
<dbReference type="EMBL" id="BPQB01000244">
    <property type="protein sequence ID" value="GJF00923.1"/>
    <property type="molecule type" value="Genomic_DNA"/>
</dbReference>
<proteinExistence type="predicted"/>
<name>A0A9P3GS72_9APHY</name>
<reference evidence="1 2" key="1">
    <citation type="submission" date="2021-08" db="EMBL/GenBank/DDBJ databases">
        <title>Draft Genome Sequence of Phanerochaete sordida strain YK-624.</title>
        <authorList>
            <person name="Mori T."/>
            <person name="Dohra H."/>
            <person name="Suzuki T."/>
            <person name="Kawagishi H."/>
            <person name="Hirai H."/>
        </authorList>
    </citation>
    <scope>NUCLEOTIDE SEQUENCE [LARGE SCALE GENOMIC DNA]</scope>
    <source>
        <strain evidence="1 2">YK-624</strain>
    </source>
</reference>
<sequence>MHAGHRDRSATSSAAQTSQLSARLECCWPAVARFFSGRPQIISYPSQVALKPFDSVQALACTTVSGRSVP</sequence>
<evidence type="ECO:0000313" key="2">
    <source>
        <dbReference type="Proteomes" id="UP000703269"/>
    </source>
</evidence>
<keyword evidence="2" id="KW-1185">Reference proteome</keyword>
<protein>
    <submittedName>
        <fullName evidence="1">Uncharacterized protein</fullName>
    </submittedName>
</protein>